<reference evidence="1" key="1">
    <citation type="submission" date="2014-11" db="EMBL/GenBank/DDBJ databases">
        <authorList>
            <person name="Amaro Gonzalez C."/>
        </authorList>
    </citation>
    <scope>NUCLEOTIDE SEQUENCE</scope>
</reference>
<protein>
    <submittedName>
        <fullName evidence="1">Uncharacterized protein</fullName>
    </submittedName>
</protein>
<name>A0A0E9RKZ8_ANGAN</name>
<dbReference type="EMBL" id="GBXM01062547">
    <property type="protein sequence ID" value="JAH46030.1"/>
    <property type="molecule type" value="Transcribed_RNA"/>
</dbReference>
<organism evidence="1">
    <name type="scientific">Anguilla anguilla</name>
    <name type="common">European freshwater eel</name>
    <name type="synonym">Muraena anguilla</name>
    <dbReference type="NCBI Taxonomy" id="7936"/>
    <lineage>
        <taxon>Eukaryota</taxon>
        <taxon>Metazoa</taxon>
        <taxon>Chordata</taxon>
        <taxon>Craniata</taxon>
        <taxon>Vertebrata</taxon>
        <taxon>Euteleostomi</taxon>
        <taxon>Actinopterygii</taxon>
        <taxon>Neopterygii</taxon>
        <taxon>Teleostei</taxon>
        <taxon>Anguilliformes</taxon>
        <taxon>Anguillidae</taxon>
        <taxon>Anguilla</taxon>
    </lineage>
</organism>
<dbReference type="AlphaFoldDB" id="A0A0E9RKZ8"/>
<evidence type="ECO:0000313" key="1">
    <source>
        <dbReference type="EMBL" id="JAH29145.1"/>
    </source>
</evidence>
<sequence length="25" mass="2996">MRCNFVPDMAGCNQPHRHIYLYICL</sequence>
<reference evidence="1" key="2">
    <citation type="journal article" date="2015" name="Fish Shellfish Immunol.">
        <title>Early steps in the European eel (Anguilla anguilla)-Vibrio vulnificus interaction in the gills: Role of the RtxA13 toxin.</title>
        <authorList>
            <person name="Callol A."/>
            <person name="Pajuelo D."/>
            <person name="Ebbesson L."/>
            <person name="Teles M."/>
            <person name="MacKenzie S."/>
            <person name="Amaro C."/>
        </authorList>
    </citation>
    <scope>NUCLEOTIDE SEQUENCE</scope>
</reference>
<proteinExistence type="predicted"/>
<dbReference type="EMBL" id="GBXM01079432">
    <property type="protein sequence ID" value="JAH29145.1"/>
    <property type="molecule type" value="Transcribed_RNA"/>
</dbReference>
<accession>A0A0E9RKZ8</accession>